<dbReference type="EMBL" id="JAIFTH010000148">
    <property type="protein sequence ID" value="KAG9510430.1"/>
    <property type="molecule type" value="Genomic_DNA"/>
</dbReference>
<evidence type="ECO:0000256" key="1">
    <source>
        <dbReference type="SAM" id="SignalP"/>
    </source>
</evidence>
<evidence type="ECO:0000313" key="3">
    <source>
        <dbReference type="Proteomes" id="UP000825002"/>
    </source>
</evidence>
<accession>A0ABQ7SAI5</accession>
<comment type="caution">
    <text evidence="2">The sequence shown here is derived from an EMBL/GenBank/DDBJ whole genome shotgun (WGS) entry which is preliminary data.</text>
</comment>
<reference evidence="2 3" key="1">
    <citation type="submission" date="2020-10" db="EMBL/GenBank/DDBJ databases">
        <authorList>
            <person name="Klimov P.B."/>
            <person name="Dyachkov S.M."/>
            <person name="Chetverikov P.E."/>
        </authorList>
    </citation>
    <scope>NUCLEOTIDE SEQUENCE [LARGE SCALE GENOMIC DNA]</scope>
    <source>
        <strain evidence="2">BMOC 18-1129-001#AD2665</strain>
        <tissue evidence="2">Entire mites</tissue>
    </source>
</reference>
<evidence type="ECO:0008006" key="4">
    <source>
        <dbReference type="Google" id="ProtNLM"/>
    </source>
</evidence>
<keyword evidence="3" id="KW-1185">Reference proteome</keyword>
<feature type="non-terminal residue" evidence="2">
    <location>
        <position position="216"/>
    </location>
</feature>
<name>A0ABQ7SAI5_9ACAR</name>
<feature type="chain" id="PRO_5046221530" description="Saposin B-type domain-containing protein" evidence="1">
    <location>
        <begin position="29"/>
        <end position="216"/>
    </location>
</feature>
<organism evidence="2 3">
    <name type="scientific">Fragariocoptes setiger</name>
    <dbReference type="NCBI Taxonomy" id="1670756"/>
    <lineage>
        <taxon>Eukaryota</taxon>
        <taxon>Metazoa</taxon>
        <taxon>Ecdysozoa</taxon>
        <taxon>Arthropoda</taxon>
        <taxon>Chelicerata</taxon>
        <taxon>Arachnida</taxon>
        <taxon>Acari</taxon>
        <taxon>Acariformes</taxon>
        <taxon>Trombidiformes</taxon>
        <taxon>Prostigmata</taxon>
        <taxon>Eupodina</taxon>
        <taxon>Eriophyoidea</taxon>
        <taxon>Phytoptidae</taxon>
        <taxon>Fragariocoptes</taxon>
    </lineage>
</organism>
<proteinExistence type="predicted"/>
<keyword evidence="1" id="KW-0732">Signal</keyword>
<evidence type="ECO:0000313" key="2">
    <source>
        <dbReference type="EMBL" id="KAG9510430.1"/>
    </source>
</evidence>
<gene>
    <name evidence="2" type="ORF">GZH46_01029</name>
</gene>
<dbReference type="Proteomes" id="UP000825002">
    <property type="component" value="Unassembled WGS sequence"/>
</dbReference>
<protein>
    <recommendedName>
        <fullName evidence="4">Saposin B-type domain-containing protein</fullName>
    </recommendedName>
</protein>
<sequence length="216" mass="24473">MATGDLKLATIILVICSISSLLVIQTQGDDVCARCKAKIKEVSAGVLEELSNTCKNYLPDETKHKEFTDGRACEKAGLCNKRASYINRFGVYSSNKDDCALCDSFRHLVNQFSKRQLNRLTFKRCQSERGLISLAKRFKSRMGSFATQLELLEKRGKITLASRVEASRVKRAVRLDKHLLKRAISDNEDVVDEMEDDEDGDSKNLKINLRNEKEFM</sequence>
<feature type="signal peptide" evidence="1">
    <location>
        <begin position="1"/>
        <end position="28"/>
    </location>
</feature>